<keyword evidence="2" id="KW-1185">Reference proteome</keyword>
<accession>A0ABW1L4N4</accession>
<sequence>MREEVTVQLVDGGVVIKPVHKLPCDFAEQLLESLVTKGLSRAGIVGEV</sequence>
<evidence type="ECO:0000313" key="1">
    <source>
        <dbReference type="EMBL" id="MFC6038935.1"/>
    </source>
</evidence>
<dbReference type="RefSeq" id="WP_377733035.1">
    <property type="nucleotide sequence ID" value="NZ_JBHSRI010000005.1"/>
</dbReference>
<organism evidence="1 2">
    <name type="scientific">Paenisporosarcina macmurdoensis</name>
    <dbReference type="NCBI Taxonomy" id="212659"/>
    <lineage>
        <taxon>Bacteria</taxon>
        <taxon>Bacillati</taxon>
        <taxon>Bacillota</taxon>
        <taxon>Bacilli</taxon>
        <taxon>Bacillales</taxon>
        <taxon>Caryophanaceae</taxon>
        <taxon>Paenisporosarcina</taxon>
    </lineage>
</organism>
<comment type="caution">
    <text evidence="1">The sequence shown here is derived from an EMBL/GenBank/DDBJ whole genome shotgun (WGS) entry which is preliminary data.</text>
</comment>
<dbReference type="EMBL" id="JBHSRI010000005">
    <property type="protein sequence ID" value="MFC6038935.1"/>
    <property type="molecule type" value="Genomic_DNA"/>
</dbReference>
<reference evidence="2" key="1">
    <citation type="journal article" date="2019" name="Int. J. Syst. Evol. Microbiol.">
        <title>The Global Catalogue of Microorganisms (GCM) 10K type strain sequencing project: providing services to taxonomists for standard genome sequencing and annotation.</title>
        <authorList>
            <consortium name="The Broad Institute Genomics Platform"/>
            <consortium name="The Broad Institute Genome Sequencing Center for Infectious Disease"/>
            <person name="Wu L."/>
            <person name="Ma J."/>
        </authorList>
    </citation>
    <scope>NUCLEOTIDE SEQUENCE [LARGE SCALE GENOMIC DNA]</scope>
    <source>
        <strain evidence="2">CCUG 54527</strain>
    </source>
</reference>
<name>A0ABW1L4N4_9BACL</name>
<protein>
    <submittedName>
        <fullName evidence="1">Uncharacterized protein</fullName>
    </submittedName>
</protein>
<gene>
    <name evidence="1" type="ORF">ACFPYN_05640</name>
</gene>
<evidence type="ECO:0000313" key="2">
    <source>
        <dbReference type="Proteomes" id="UP001596170"/>
    </source>
</evidence>
<dbReference type="Proteomes" id="UP001596170">
    <property type="component" value="Unassembled WGS sequence"/>
</dbReference>
<proteinExistence type="predicted"/>